<name>A0A1D8TML4_9CYAN</name>
<organism evidence="3 4">
    <name type="scientific">Moorena producens PAL-8-15-08-1</name>
    <dbReference type="NCBI Taxonomy" id="1458985"/>
    <lineage>
        <taxon>Bacteria</taxon>
        <taxon>Bacillati</taxon>
        <taxon>Cyanobacteriota</taxon>
        <taxon>Cyanophyceae</taxon>
        <taxon>Coleofasciculales</taxon>
        <taxon>Coleofasciculaceae</taxon>
        <taxon>Moorena</taxon>
    </lineage>
</organism>
<keyword evidence="2" id="KW-1133">Transmembrane helix</keyword>
<dbReference type="KEGG" id="mpro:BJP34_04940"/>
<sequence>MSGTMEDIARQAHQGSVVAIIQTLNERLADFGVRTRAILADGVLQVLCEAAKPEQLEQSILVSQIQEILEEISPRNIRRVRINSRIVREEQLLWLEEISRDPDNQLLWYEDITLTRPNFFKQLAQTFNNRQNLPSQQLALTPGFSRQLSQKKLPIQQLVLPPASYGQLRKKGRLRQGVVIGLGLGLFLILVGWLLNDWFGREIESHYPTQADHWAKDPANSSSEGSSSNPDPPFTRDPFTEAMRLAQEAAAAGESVETSAQWLDVAAKWERASNLMETVKPDDQRYQIARYRVILYRKNSEEAQKQARKKRS</sequence>
<gene>
    <name evidence="3" type="ORF">BJP34_04940</name>
</gene>
<dbReference type="AlphaFoldDB" id="A0A1D8TML4"/>
<dbReference type="OrthoDB" id="494800at2"/>
<reference evidence="4" key="1">
    <citation type="submission" date="2016-10" db="EMBL/GenBank/DDBJ databases">
        <title>Comparative genomics uncovers the prolific and rare metabolic potential of the cyanobacterial genus Moorea.</title>
        <authorList>
            <person name="Leao T."/>
            <person name="Castelao G."/>
            <person name="Korobeynikov A."/>
            <person name="Monroe E.A."/>
            <person name="Podell S."/>
            <person name="Glukhov E."/>
            <person name="Allen E."/>
            <person name="Gerwick W.H."/>
            <person name="Gerwick L."/>
        </authorList>
    </citation>
    <scope>NUCLEOTIDE SEQUENCE [LARGE SCALE GENOMIC DNA]</scope>
    <source>
        <strain evidence="4">PAL-8-15-08-1</strain>
    </source>
</reference>
<keyword evidence="2" id="KW-0812">Transmembrane</keyword>
<dbReference type="Proteomes" id="UP000177870">
    <property type="component" value="Chromosome"/>
</dbReference>
<feature type="region of interest" description="Disordered" evidence="1">
    <location>
        <begin position="212"/>
        <end position="238"/>
    </location>
</feature>
<accession>A0A1D8TML4</accession>
<evidence type="ECO:0000256" key="2">
    <source>
        <dbReference type="SAM" id="Phobius"/>
    </source>
</evidence>
<dbReference type="STRING" id="1458985.BJP34_04940"/>
<keyword evidence="2" id="KW-0472">Membrane</keyword>
<evidence type="ECO:0000313" key="4">
    <source>
        <dbReference type="Proteomes" id="UP000177870"/>
    </source>
</evidence>
<feature type="transmembrane region" description="Helical" evidence="2">
    <location>
        <begin position="177"/>
        <end position="195"/>
    </location>
</feature>
<dbReference type="EMBL" id="CP017599">
    <property type="protein sequence ID" value="AOW98887.1"/>
    <property type="molecule type" value="Genomic_DNA"/>
</dbReference>
<evidence type="ECO:0000256" key="1">
    <source>
        <dbReference type="SAM" id="MobiDB-lite"/>
    </source>
</evidence>
<protein>
    <submittedName>
        <fullName evidence="3">Uncharacterized protein</fullName>
    </submittedName>
</protein>
<proteinExistence type="predicted"/>
<evidence type="ECO:0000313" key="3">
    <source>
        <dbReference type="EMBL" id="AOW98887.1"/>
    </source>
</evidence>
<dbReference type="RefSeq" id="WP_070391390.1">
    <property type="nucleotide sequence ID" value="NZ_CP017599.1"/>
</dbReference>